<evidence type="ECO:0000256" key="1">
    <source>
        <dbReference type="ARBA" id="ARBA00023015"/>
    </source>
</evidence>
<dbReference type="SMART" id="SM00342">
    <property type="entry name" value="HTH_ARAC"/>
    <property type="match status" value="1"/>
</dbReference>
<protein>
    <submittedName>
        <fullName evidence="5">AraC family transcriptional regulator</fullName>
    </submittedName>
</protein>
<proteinExistence type="predicted"/>
<dbReference type="PROSITE" id="PS01124">
    <property type="entry name" value="HTH_ARAC_FAMILY_2"/>
    <property type="match status" value="1"/>
</dbReference>
<dbReference type="PANTHER" id="PTHR43280">
    <property type="entry name" value="ARAC-FAMILY TRANSCRIPTIONAL REGULATOR"/>
    <property type="match status" value="1"/>
</dbReference>
<dbReference type="InterPro" id="IPR018060">
    <property type="entry name" value="HTH_AraC"/>
</dbReference>
<dbReference type="InterPro" id="IPR003313">
    <property type="entry name" value="AraC-bd"/>
</dbReference>
<dbReference type="InterPro" id="IPR009057">
    <property type="entry name" value="Homeodomain-like_sf"/>
</dbReference>
<evidence type="ECO:0000256" key="3">
    <source>
        <dbReference type="ARBA" id="ARBA00023163"/>
    </source>
</evidence>
<dbReference type="SUPFAM" id="SSF46689">
    <property type="entry name" value="Homeodomain-like"/>
    <property type="match status" value="2"/>
</dbReference>
<dbReference type="AlphaFoldDB" id="A0AA96RBI7"/>
<keyword evidence="2" id="KW-0238">DNA-binding</keyword>
<evidence type="ECO:0000259" key="4">
    <source>
        <dbReference type="PROSITE" id="PS01124"/>
    </source>
</evidence>
<dbReference type="Gene3D" id="2.60.120.10">
    <property type="entry name" value="Jelly Rolls"/>
    <property type="match status" value="1"/>
</dbReference>
<organism evidence="5 6">
    <name type="scientific">Paenibacillus aurantius</name>
    <dbReference type="NCBI Taxonomy" id="2918900"/>
    <lineage>
        <taxon>Bacteria</taxon>
        <taxon>Bacillati</taxon>
        <taxon>Bacillota</taxon>
        <taxon>Bacilli</taxon>
        <taxon>Bacillales</taxon>
        <taxon>Paenibacillaceae</taxon>
        <taxon>Paenibacillus</taxon>
    </lineage>
</organism>
<dbReference type="Pfam" id="PF02311">
    <property type="entry name" value="AraC_binding"/>
    <property type="match status" value="1"/>
</dbReference>
<reference evidence="5 6" key="1">
    <citation type="submission" date="2022-02" db="EMBL/GenBank/DDBJ databases">
        <title>Paenibacillus sp. MBLB1776 Whole Genome Shotgun Sequencing.</title>
        <authorList>
            <person name="Hwang C.Y."/>
            <person name="Cho E.-S."/>
            <person name="Seo M.-J."/>
        </authorList>
    </citation>
    <scope>NUCLEOTIDE SEQUENCE [LARGE SCALE GENOMIC DNA]</scope>
    <source>
        <strain evidence="5 6">MBLB1776</strain>
    </source>
</reference>
<dbReference type="SUPFAM" id="SSF51215">
    <property type="entry name" value="Regulatory protein AraC"/>
    <property type="match status" value="1"/>
</dbReference>
<dbReference type="GO" id="GO:0003700">
    <property type="term" value="F:DNA-binding transcription factor activity"/>
    <property type="evidence" value="ECO:0007669"/>
    <property type="project" value="InterPro"/>
</dbReference>
<dbReference type="RefSeq" id="WP_315603262.1">
    <property type="nucleotide sequence ID" value="NZ_CP130318.1"/>
</dbReference>
<dbReference type="InterPro" id="IPR014710">
    <property type="entry name" value="RmlC-like_jellyroll"/>
</dbReference>
<dbReference type="KEGG" id="paun:MJA45_17860"/>
<accession>A0AA96RBI7</accession>
<evidence type="ECO:0000313" key="6">
    <source>
        <dbReference type="Proteomes" id="UP001305702"/>
    </source>
</evidence>
<dbReference type="Proteomes" id="UP001305702">
    <property type="component" value="Chromosome"/>
</dbReference>
<keyword evidence="1" id="KW-0805">Transcription regulation</keyword>
<keyword evidence="3" id="KW-0804">Transcription</keyword>
<gene>
    <name evidence="5" type="ORF">MJA45_17860</name>
</gene>
<dbReference type="InterPro" id="IPR037923">
    <property type="entry name" value="HTH-like"/>
</dbReference>
<dbReference type="Gene3D" id="1.10.10.60">
    <property type="entry name" value="Homeodomain-like"/>
    <property type="match status" value="2"/>
</dbReference>
<dbReference type="GO" id="GO:0043565">
    <property type="term" value="F:sequence-specific DNA binding"/>
    <property type="evidence" value="ECO:0007669"/>
    <property type="project" value="InterPro"/>
</dbReference>
<dbReference type="Pfam" id="PF12833">
    <property type="entry name" value="HTH_18"/>
    <property type="match status" value="1"/>
</dbReference>
<sequence length="291" mass="33587">MIVLLTGDYIEHDEKVALQKLSCQPHETFPEHTHTFIELVYIWRGTGTQLINGQGFPVQRGDLIWINPGDYHSFTSPGEMQYINLLFEPDFLSEQERTTVSDLPASYELSPALFREFGGKVPGTACHVSFRGKPMLELEGLLDAMMEEFTAKKEGYRSMLRGYTTLLLTRTFRMMQKNLAGTEHRDACNVLPGLLTYIEEHYTDRITLQDLSRESFYSPYYIGKIFKEQLGSTFTEYVQEIRLREAKRLLLETDETAEAIGRSVGYPDKTQFYRIFKQAFGLTPQQMRKQG</sequence>
<feature type="domain" description="HTH araC/xylS-type" evidence="4">
    <location>
        <begin position="192"/>
        <end position="290"/>
    </location>
</feature>
<keyword evidence="6" id="KW-1185">Reference proteome</keyword>
<dbReference type="EMBL" id="CP130318">
    <property type="protein sequence ID" value="WNQ09490.1"/>
    <property type="molecule type" value="Genomic_DNA"/>
</dbReference>
<dbReference type="PANTHER" id="PTHR43280:SF28">
    <property type="entry name" value="HTH-TYPE TRANSCRIPTIONAL ACTIVATOR RHAS"/>
    <property type="match status" value="1"/>
</dbReference>
<evidence type="ECO:0000313" key="5">
    <source>
        <dbReference type="EMBL" id="WNQ09490.1"/>
    </source>
</evidence>
<evidence type="ECO:0000256" key="2">
    <source>
        <dbReference type="ARBA" id="ARBA00023125"/>
    </source>
</evidence>
<name>A0AA96RBI7_9BACL</name>